<organism evidence="9 10">
    <name type="scientific">Novosphingobium nitrogenifigens DSM 19370</name>
    <dbReference type="NCBI Taxonomy" id="983920"/>
    <lineage>
        <taxon>Bacteria</taxon>
        <taxon>Pseudomonadati</taxon>
        <taxon>Pseudomonadota</taxon>
        <taxon>Alphaproteobacteria</taxon>
        <taxon>Sphingomonadales</taxon>
        <taxon>Sphingomonadaceae</taxon>
        <taxon>Novosphingobium</taxon>
    </lineage>
</organism>
<keyword evidence="10" id="KW-1185">Reference proteome</keyword>
<evidence type="ECO:0000256" key="5">
    <source>
        <dbReference type="ARBA" id="ARBA00023136"/>
    </source>
</evidence>
<sequence length="814" mass="89023">MPRDGDIRFDRRPVAVEHESARGEIVRNVGAFTRGSQLIRLRYMMMMEGLRWPVLAAVLSFSLLLVLLLALLMREHEVQLVEMRIFADLWDLVDLDPGHSVNLTLPDDSIVPMTIGDVPDYPDVAQAWTKFVRCMIVALAGSLFFSGPLATWFVRLSQKIGVDILRERHERGAMLVSAEVLDGEIEAHNAAEFALELAERHPTMVAERVAAATIAERVALGLHVPYAMAGIAYPWRLEQTHAMLIGTTGAGKTTQLRKLVTEARERGQRCVVFDLTGAFVEAFYEEGRDHILNPMDQRCPPWTIFNDCQNYADYISAAAALIPSDGGNAEPFWAMAARTLFVEMCVKLAASGETTNGAIAHHLMSADLKAVHAKLANTIASPLTAVEAARMAESIRAVFNTNAQAIRFLPDPVAGGAAPFSIRRWVQEDPVPGSILFITSTHTDLTLNRALLTLWMDLAVNALMGMPRTRDLRMWYLFDEVHALHRMPAIEHGLQTARGFGGAFVLGMHSFDKLAETYGEEGAINLASLARTKLILATADKNTAEVCSNFIGFREVRETDEAYSIGASRSRDAATITPRTEVKPLVIPDDIMNLPSLHGYVKFPEGFPAARIRLLWRDYPKIAEPFLRKTDMQLAAYVPRGGGDDEEADAGGDGGPAPVVGAGEQAMAEPESATSEPDAATERPAPDVADPREMTSAEAQADTRAEEKSPAKTDDDAPTASNDGSSLRDSLRGSRSPGGRESSGTTRDDKGKEDQASGSRPTGPSSPQRREQQITIEERTGQSFTDPAERHRHHPTPVDRDPTLGLGDDMDMGF</sequence>
<evidence type="ECO:0000313" key="10">
    <source>
        <dbReference type="Proteomes" id="UP000004728"/>
    </source>
</evidence>
<feature type="transmembrane region" description="Helical" evidence="7">
    <location>
        <begin position="131"/>
        <end position="154"/>
    </location>
</feature>
<keyword evidence="3 7" id="KW-0812">Transmembrane</keyword>
<feature type="region of interest" description="Disordered" evidence="6">
    <location>
        <begin position="638"/>
        <end position="814"/>
    </location>
</feature>
<dbReference type="GO" id="GO:0005886">
    <property type="term" value="C:plasma membrane"/>
    <property type="evidence" value="ECO:0007669"/>
    <property type="project" value="UniProtKB-SubCell"/>
</dbReference>
<dbReference type="EMBL" id="AEWJ01000037">
    <property type="protein sequence ID" value="EGD59320.1"/>
    <property type="molecule type" value="Genomic_DNA"/>
</dbReference>
<comment type="caution">
    <text evidence="9">The sequence shown here is derived from an EMBL/GenBank/DDBJ whole genome shotgun (WGS) entry which is preliminary data.</text>
</comment>
<dbReference type="Pfam" id="PF10412">
    <property type="entry name" value="TrwB_AAD_bind"/>
    <property type="match status" value="1"/>
</dbReference>
<feature type="compositionally biased region" description="Basic and acidic residues" evidence="6">
    <location>
        <begin position="680"/>
        <end position="715"/>
    </location>
</feature>
<feature type="compositionally biased region" description="Polar residues" evidence="6">
    <location>
        <begin position="756"/>
        <end position="767"/>
    </location>
</feature>
<evidence type="ECO:0000259" key="8">
    <source>
        <dbReference type="Pfam" id="PF10412"/>
    </source>
</evidence>
<keyword evidence="4 7" id="KW-1133">Transmembrane helix</keyword>
<dbReference type="InterPro" id="IPR019476">
    <property type="entry name" value="T4SS_TraD_DNA-bd"/>
</dbReference>
<dbReference type="CDD" id="cd01127">
    <property type="entry name" value="TrwB_TraG_TraD_VirD4"/>
    <property type="match status" value="1"/>
</dbReference>
<feature type="transmembrane region" description="Helical" evidence="7">
    <location>
        <begin position="52"/>
        <end position="73"/>
    </location>
</feature>
<accession>F1Z8T7</accession>
<keyword evidence="2" id="KW-1003">Cell membrane</keyword>
<evidence type="ECO:0000256" key="2">
    <source>
        <dbReference type="ARBA" id="ARBA00022475"/>
    </source>
</evidence>
<comment type="subcellular location">
    <subcellularLocation>
        <location evidence="1">Cell membrane</location>
        <topology evidence="1">Multi-pass membrane protein</topology>
    </subcellularLocation>
</comment>
<dbReference type="SUPFAM" id="SSF52540">
    <property type="entry name" value="P-loop containing nucleoside triphosphate hydrolases"/>
    <property type="match status" value="1"/>
</dbReference>
<dbReference type="InterPro" id="IPR051539">
    <property type="entry name" value="T4SS-coupling_protein"/>
</dbReference>
<keyword evidence="5 7" id="KW-0472">Membrane</keyword>
<dbReference type="Proteomes" id="UP000004728">
    <property type="component" value="Unassembled WGS sequence"/>
</dbReference>
<evidence type="ECO:0000313" key="9">
    <source>
        <dbReference type="EMBL" id="EGD59320.1"/>
    </source>
</evidence>
<proteinExistence type="predicted"/>
<feature type="domain" description="Type IV secretion system coupling protein TraD DNA-binding" evidence="8">
    <location>
        <begin position="226"/>
        <end position="614"/>
    </location>
</feature>
<protein>
    <recommendedName>
        <fullName evidence="8">Type IV secretion system coupling protein TraD DNA-binding domain-containing protein</fullName>
    </recommendedName>
</protein>
<dbReference type="InterPro" id="IPR027417">
    <property type="entry name" value="P-loop_NTPase"/>
</dbReference>
<dbReference type="HOGENOM" id="CLU_016763_4_0_5"/>
<evidence type="ECO:0000256" key="6">
    <source>
        <dbReference type="SAM" id="MobiDB-lite"/>
    </source>
</evidence>
<dbReference type="Gene3D" id="3.40.50.300">
    <property type="entry name" value="P-loop containing nucleotide triphosphate hydrolases"/>
    <property type="match status" value="2"/>
</dbReference>
<dbReference type="AlphaFoldDB" id="F1Z8T7"/>
<evidence type="ECO:0000256" key="3">
    <source>
        <dbReference type="ARBA" id="ARBA00022692"/>
    </source>
</evidence>
<dbReference type="OrthoDB" id="102453at2"/>
<dbReference type="PANTHER" id="PTHR37937">
    <property type="entry name" value="CONJUGATIVE TRANSFER: DNA TRANSPORT"/>
    <property type="match status" value="1"/>
</dbReference>
<dbReference type="eggNOG" id="COG3505">
    <property type="taxonomic scope" value="Bacteria"/>
</dbReference>
<evidence type="ECO:0000256" key="4">
    <source>
        <dbReference type="ARBA" id="ARBA00022989"/>
    </source>
</evidence>
<dbReference type="STRING" id="983920.Y88_1382"/>
<feature type="compositionally biased region" description="Basic and acidic residues" evidence="6">
    <location>
        <begin position="746"/>
        <end position="755"/>
    </location>
</feature>
<feature type="compositionally biased region" description="Low complexity" evidence="6">
    <location>
        <begin position="723"/>
        <end position="745"/>
    </location>
</feature>
<gene>
    <name evidence="9" type="ORF">Y88_1382</name>
</gene>
<name>F1Z8T7_9SPHN</name>
<evidence type="ECO:0000256" key="7">
    <source>
        <dbReference type="SAM" id="Phobius"/>
    </source>
</evidence>
<feature type="compositionally biased region" description="Basic and acidic residues" evidence="6">
    <location>
        <begin position="768"/>
        <end position="780"/>
    </location>
</feature>
<reference evidence="9 10" key="1">
    <citation type="journal article" date="2012" name="J. Bacteriol.">
        <title>Draft Genome Sequence of Novosphingobium nitrogenifigens Y88T.</title>
        <authorList>
            <person name="Strabala T.J."/>
            <person name="Macdonald L."/>
            <person name="Liu V."/>
            <person name="Smit A.M."/>
        </authorList>
    </citation>
    <scope>NUCLEOTIDE SEQUENCE [LARGE SCALE GENOMIC DNA]</scope>
    <source>
        <strain evidence="9 10">DSM 19370</strain>
    </source>
</reference>
<dbReference type="InParanoid" id="F1Z8T7"/>
<dbReference type="PANTHER" id="PTHR37937:SF1">
    <property type="entry name" value="CONJUGATIVE TRANSFER: DNA TRANSPORT"/>
    <property type="match status" value="1"/>
</dbReference>
<dbReference type="RefSeq" id="WP_008065151.1">
    <property type="nucleotide sequence ID" value="NZ_AQWK01000001.1"/>
</dbReference>
<evidence type="ECO:0000256" key="1">
    <source>
        <dbReference type="ARBA" id="ARBA00004651"/>
    </source>
</evidence>